<organism evidence="2 3">
    <name type="scientific">Gulo gulo</name>
    <name type="common">Wolverine</name>
    <name type="synonym">Gluton</name>
    <dbReference type="NCBI Taxonomy" id="48420"/>
    <lineage>
        <taxon>Eukaryota</taxon>
        <taxon>Metazoa</taxon>
        <taxon>Chordata</taxon>
        <taxon>Craniata</taxon>
        <taxon>Vertebrata</taxon>
        <taxon>Euteleostomi</taxon>
        <taxon>Mammalia</taxon>
        <taxon>Eutheria</taxon>
        <taxon>Laurasiatheria</taxon>
        <taxon>Carnivora</taxon>
        <taxon>Caniformia</taxon>
        <taxon>Musteloidea</taxon>
        <taxon>Mustelidae</taxon>
        <taxon>Guloninae</taxon>
        <taxon>Gulo</taxon>
    </lineage>
</organism>
<evidence type="ECO:0000313" key="3">
    <source>
        <dbReference type="Proteomes" id="UP000269945"/>
    </source>
</evidence>
<evidence type="ECO:0000256" key="1">
    <source>
        <dbReference type="SAM" id="MobiDB-lite"/>
    </source>
</evidence>
<accession>A0A9X9MAD2</accession>
<reference evidence="2 3" key="1">
    <citation type="submission" date="2018-10" db="EMBL/GenBank/DDBJ databases">
        <authorList>
            <person name="Ekblom R."/>
            <person name="Jareborg N."/>
        </authorList>
    </citation>
    <scope>NUCLEOTIDE SEQUENCE [LARGE SCALE GENOMIC DNA]</scope>
    <source>
        <tissue evidence="2">Muscle</tissue>
    </source>
</reference>
<keyword evidence="3" id="KW-1185">Reference proteome</keyword>
<dbReference type="Proteomes" id="UP000269945">
    <property type="component" value="Unassembled WGS sequence"/>
</dbReference>
<feature type="region of interest" description="Disordered" evidence="1">
    <location>
        <begin position="1"/>
        <end position="101"/>
    </location>
</feature>
<gene>
    <name evidence="2" type="ORF">BN2614_LOCUS4</name>
</gene>
<feature type="compositionally biased region" description="Basic and acidic residues" evidence="1">
    <location>
        <begin position="88"/>
        <end position="101"/>
    </location>
</feature>
<sequence>MRQARWTPRRRLQWSASEGTHPRPPGHPPSFLAPAQPRIIHPLHPPTPLPAFVQDPHLPSTHPPEHHPSSPSLLRSPFTHPSTIYPPGERHICSENRESAG</sequence>
<dbReference type="AlphaFoldDB" id="A0A9X9MAD2"/>
<protein>
    <submittedName>
        <fullName evidence="2">Uncharacterized protein</fullName>
    </submittedName>
</protein>
<dbReference type="EMBL" id="CYRY02045132">
    <property type="protein sequence ID" value="VCX40435.1"/>
    <property type="molecule type" value="Genomic_DNA"/>
</dbReference>
<comment type="caution">
    <text evidence="2">The sequence shown here is derived from an EMBL/GenBank/DDBJ whole genome shotgun (WGS) entry which is preliminary data.</text>
</comment>
<name>A0A9X9MAD2_GULGU</name>
<proteinExistence type="predicted"/>
<evidence type="ECO:0000313" key="2">
    <source>
        <dbReference type="EMBL" id="VCX40435.1"/>
    </source>
</evidence>